<sequence>MPVINYHNVIHALRRKPQALWSSIYRDSLFPRTEYAEAWKVLQRDLTRRDACRRMVDLLFIAHDQACEAELAHLLADDLGASRAPDPDLLMLRLSPKQTALPRDVAVAHPSLDSFDALLGACA</sequence>
<organism evidence="1 2">
    <name type="scientific">Cereibacter changlensis</name>
    <dbReference type="NCBI Taxonomy" id="402884"/>
    <lineage>
        <taxon>Bacteria</taxon>
        <taxon>Pseudomonadati</taxon>
        <taxon>Pseudomonadota</taxon>
        <taxon>Alphaproteobacteria</taxon>
        <taxon>Rhodobacterales</taxon>
        <taxon>Paracoccaceae</taxon>
        <taxon>Cereibacter</taxon>
    </lineage>
</organism>
<comment type="caution">
    <text evidence="1">The sequence shown here is derived from an EMBL/GenBank/DDBJ whole genome shotgun (WGS) entry which is preliminary data.</text>
</comment>
<dbReference type="EMBL" id="QKZS01000013">
    <property type="protein sequence ID" value="PZX49994.1"/>
    <property type="molecule type" value="Genomic_DNA"/>
</dbReference>
<evidence type="ECO:0000313" key="1">
    <source>
        <dbReference type="EMBL" id="PZX49994.1"/>
    </source>
</evidence>
<accession>A0A2W7QNR2</accession>
<evidence type="ECO:0000313" key="2">
    <source>
        <dbReference type="Proteomes" id="UP000249538"/>
    </source>
</evidence>
<protein>
    <submittedName>
        <fullName evidence="1">Uncharacterized protein</fullName>
    </submittedName>
</protein>
<reference evidence="1 2" key="1">
    <citation type="submission" date="2018-06" db="EMBL/GenBank/DDBJ databases">
        <title>Genomic Encyclopedia of Archaeal and Bacterial Type Strains, Phase II (KMG-II): from individual species to whole genera.</title>
        <authorList>
            <person name="Goeker M."/>
        </authorList>
    </citation>
    <scope>NUCLEOTIDE SEQUENCE [LARGE SCALE GENOMIC DNA]</scope>
    <source>
        <strain evidence="1 2">DSM 18774</strain>
    </source>
</reference>
<dbReference type="AlphaFoldDB" id="A0A2W7QNR2"/>
<name>A0A2W7QNR2_9RHOB</name>
<gene>
    <name evidence="1" type="ORF">LX76_03601</name>
</gene>
<proteinExistence type="predicted"/>
<dbReference type="Proteomes" id="UP000249538">
    <property type="component" value="Unassembled WGS sequence"/>
</dbReference>